<name>A0A076F7H8_9BACT</name>
<proteinExistence type="predicted"/>
<feature type="transmembrane region" description="Helical" evidence="1">
    <location>
        <begin position="28"/>
        <end position="49"/>
    </location>
</feature>
<sequence length="54" mass="6254">MEFFGLIIAFIAICLIYKKPEKEKLAFWLLAFAWIMAATMYICHTSSILPNINL</sequence>
<dbReference type="RefSeq" id="WP_197408324.1">
    <property type="nucleotide sequence ID" value="NZ_CP009043.1"/>
</dbReference>
<accession>A0A076F7H8</accession>
<reference evidence="3" key="1">
    <citation type="journal article" date="2014" name="Genome Announc.">
        <title>Complete Genome Sequence of Campylobacter iguaniorum Strain 1485ET, Isolated from a Bearded Dragon (Pogona vitticeps).</title>
        <authorList>
            <person name="Gilbert M.J."/>
            <person name="Miller W.G."/>
            <person name="Yee E."/>
            <person name="Kik M."/>
            <person name="Wagenaar J.A."/>
            <person name="Duim B."/>
        </authorList>
    </citation>
    <scope>NUCLEOTIDE SEQUENCE [LARGE SCALE GENOMIC DNA]</scope>
    <source>
        <strain evidence="3">1485E</strain>
    </source>
</reference>
<dbReference type="STRING" id="1244531.CIG2463D_0121"/>
<keyword evidence="1" id="KW-0812">Transmembrane</keyword>
<keyword evidence="3" id="KW-1185">Reference proteome</keyword>
<keyword evidence="1" id="KW-0472">Membrane</keyword>
<dbReference type="EMBL" id="CP009043">
    <property type="protein sequence ID" value="AII13996.1"/>
    <property type="molecule type" value="Genomic_DNA"/>
</dbReference>
<keyword evidence="1" id="KW-1133">Transmembrane helix</keyword>
<dbReference type="HOGENOM" id="CLU_203772_1_0_7"/>
<dbReference type="eggNOG" id="ENOG5030TNZ">
    <property type="taxonomic scope" value="Bacteria"/>
</dbReference>
<dbReference type="AlphaFoldDB" id="A0A076F7H8"/>
<gene>
    <name evidence="2" type="primary">dba</name>
    <name evidence="2" type="ORF">CIG1485E_0118</name>
</gene>
<protein>
    <submittedName>
        <fullName evidence="2">DsbI-accessory protein Dba</fullName>
    </submittedName>
</protein>
<evidence type="ECO:0000313" key="2">
    <source>
        <dbReference type="EMBL" id="AII13996.1"/>
    </source>
</evidence>
<dbReference type="PATRIC" id="fig|1244531.5.peg.128"/>
<dbReference type="Proteomes" id="UP000028486">
    <property type="component" value="Chromosome"/>
</dbReference>
<organism evidence="2 3">
    <name type="scientific">Campylobacter iguaniorum</name>
    <dbReference type="NCBI Taxonomy" id="1244531"/>
    <lineage>
        <taxon>Bacteria</taxon>
        <taxon>Pseudomonadati</taxon>
        <taxon>Campylobacterota</taxon>
        <taxon>Epsilonproteobacteria</taxon>
        <taxon>Campylobacterales</taxon>
        <taxon>Campylobacteraceae</taxon>
        <taxon>Campylobacter</taxon>
    </lineage>
</organism>
<evidence type="ECO:0000256" key="1">
    <source>
        <dbReference type="SAM" id="Phobius"/>
    </source>
</evidence>
<dbReference type="KEGG" id="caj:CIG1485E_0118"/>
<evidence type="ECO:0000313" key="3">
    <source>
        <dbReference type="Proteomes" id="UP000028486"/>
    </source>
</evidence>